<dbReference type="AlphaFoldDB" id="A0A061QXQ1"/>
<dbReference type="PRINTS" id="PR00421">
    <property type="entry name" value="THIOREDOXIN"/>
</dbReference>
<dbReference type="CDD" id="cd02947">
    <property type="entry name" value="TRX_family"/>
    <property type="match status" value="1"/>
</dbReference>
<evidence type="ECO:0000256" key="1">
    <source>
        <dbReference type="ARBA" id="ARBA00022448"/>
    </source>
</evidence>
<keyword evidence="2" id="KW-0249">Electron transport</keyword>
<dbReference type="SUPFAM" id="SSF52833">
    <property type="entry name" value="Thioredoxin-like"/>
    <property type="match status" value="1"/>
</dbReference>
<feature type="domain" description="Thioredoxin" evidence="4">
    <location>
        <begin position="56"/>
        <end position="163"/>
    </location>
</feature>
<dbReference type="Gene3D" id="3.40.30.10">
    <property type="entry name" value="Glutaredoxin"/>
    <property type="match status" value="1"/>
</dbReference>
<accession>A0A061QXQ1</accession>
<dbReference type="GO" id="GO:0015035">
    <property type="term" value="F:protein-disulfide reductase activity"/>
    <property type="evidence" value="ECO:0007669"/>
    <property type="project" value="TreeGrafter"/>
</dbReference>
<keyword evidence="3" id="KW-1015">Disulfide bond</keyword>
<evidence type="ECO:0000256" key="2">
    <source>
        <dbReference type="ARBA" id="ARBA00022982"/>
    </source>
</evidence>
<dbReference type="PROSITE" id="PS00194">
    <property type="entry name" value="THIOREDOXIN_1"/>
    <property type="match status" value="1"/>
</dbReference>
<proteinExistence type="predicted"/>
<dbReference type="EMBL" id="GBEZ01022349">
    <property type="protein sequence ID" value="JAC64488.1"/>
    <property type="molecule type" value="Transcribed_RNA"/>
</dbReference>
<evidence type="ECO:0000313" key="5">
    <source>
        <dbReference type="EMBL" id="JAC64488.1"/>
    </source>
</evidence>
<dbReference type="PANTHER" id="PTHR45663">
    <property type="entry name" value="GEO12009P1"/>
    <property type="match status" value="1"/>
</dbReference>
<dbReference type="InterPro" id="IPR036249">
    <property type="entry name" value="Thioredoxin-like_sf"/>
</dbReference>
<dbReference type="PANTHER" id="PTHR45663:SF11">
    <property type="entry name" value="GEO12009P1"/>
    <property type="match status" value="1"/>
</dbReference>
<reference evidence="5" key="1">
    <citation type="submission" date="2014-05" db="EMBL/GenBank/DDBJ databases">
        <title>The transcriptome of the halophilic microalga Tetraselmis sp. GSL018 isolated from the Great Salt Lake, Utah.</title>
        <authorList>
            <person name="Jinkerson R.E."/>
            <person name="D'Adamo S."/>
            <person name="Posewitz M.C."/>
        </authorList>
    </citation>
    <scope>NUCLEOTIDE SEQUENCE</scope>
    <source>
        <strain evidence="5">GSL018</strain>
    </source>
</reference>
<name>A0A061QXQ1_9CHLO</name>
<gene>
    <name evidence="5" type="ORF">TSPGSL018_18204</name>
</gene>
<dbReference type="PROSITE" id="PS51352">
    <property type="entry name" value="THIOREDOXIN_2"/>
    <property type="match status" value="1"/>
</dbReference>
<dbReference type="InterPro" id="IPR017937">
    <property type="entry name" value="Thioredoxin_CS"/>
</dbReference>
<protein>
    <submittedName>
        <fullName evidence="5">Thioredoxin y1 isoform 1</fullName>
    </submittedName>
</protein>
<feature type="non-terminal residue" evidence="5">
    <location>
        <position position="163"/>
    </location>
</feature>
<organism evidence="5">
    <name type="scientific">Tetraselmis sp. GSL018</name>
    <dbReference type="NCBI Taxonomy" id="582737"/>
    <lineage>
        <taxon>Eukaryota</taxon>
        <taxon>Viridiplantae</taxon>
        <taxon>Chlorophyta</taxon>
        <taxon>core chlorophytes</taxon>
        <taxon>Chlorodendrophyceae</taxon>
        <taxon>Chlorodendrales</taxon>
        <taxon>Chlorodendraceae</taxon>
        <taxon>Tetraselmis</taxon>
    </lineage>
</organism>
<evidence type="ECO:0000256" key="3">
    <source>
        <dbReference type="ARBA" id="ARBA00023157"/>
    </source>
</evidence>
<dbReference type="Pfam" id="PF00085">
    <property type="entry name" value="Thioredoxin"/>
    <property type="match status" value="1"/>
</dbReference>
<dbReference type="GO" id="GO:0005737">
    <property type="term" value="C:cytoplasm"/>
    <property type="evidence" value="ECO:0007669"/>
    <property type="project" value="TreeGrafter"/>
</dbReference>
<sequence>MHVPKTTVCSRFWGWSLALPIDRNERSVACVDKSQLWPRRQVDKSKQRFYGLKHTLSASRGFPKTWISLASRQQFDSFEDMIHRFDKPILVEFHASWCGPCRFMASELASLSQVIGDEVELIRVSTEKYPSIAGRYHVEGLPTILLVYKGQELHRIQGFMDGK</sequence>
<keyword evidence="1" id="KW-0813">Transport</keyword>
<dbReference type="InterPro" id="IPR013766">
    <property type="entry name" value="Thioredoxin_domain"/>
</dbReference>
<evidence type="ECO:0000259" key="4">
    <source>
        <dbReference type="PROSITE" id="PS51352"/>
    </source>
</evidence>